<evidence type="ECO:0000259" key="4">
    <source>
        <dbReference type="PROSITE" id="PS50885"/>
    </source>
</evidence>
<feature type="compositionally biased region" description="Polar residues" evidence="2">
    <location>
        <begin position="1"/>
        <end position="10"/>
    </location>
</feature>
<feature type="region of interest" description="Disordered" evidence="2">
    <location>
        <begin position="1"/>
        <end position="28"/>
    </location>
</feature>
<dbReference type="SMART" id="SM00304">
    <property type="entry name" value="HAMP"/>
    <property type="match status" value="1"/>
</dbReference>
<accession>A0ABT7LL29</accession>
<protein>
    <submittedName>
        <fullName evidence="6">Diguanylate cyclase</fullName>
        <ecNumber evidence="6">2.7.7.65</ecNumber>
    </submittedName>
</protein>
<keyword evidence="6" id="KW-0548">Nucleotidyltransferase</keyword>
<keyword evidence="3" id="KW-1133">Transmembrane helix</keyword>
<feature type="domain" description="HAMP" evidence="4">
    <location>
        <begin position="208"/>
        <end position="261"/>
    </location>
</feature>
<dbReference type="InterPro" id="IPR003660">
    <property type="entry name" value="HAMP_dom"/>
</dbReference>
<dbReference type="PROSITE" id="PS50887">
    <property type="entry name" value="GGDEF"/>
    <property type="match status" value="1"/>
</dbReference>
<dbReference type="InterPro" id="IPR029787">
    <property type="entry name" value="Nucleotide_cyclase"/>
</dbReference>
<sequence>MQDSPPTASMPSGDPPRDPSREGPRPRGAASLVARLTRWNMAVLVTTVVLCFIVIATTGWFSAQERQASLSQGSARVLANSLAPMLVFEDREAARNELQSFVRRGDVLEVQLILTSGQLFASWEAPGQHSDLLVSQAMSHPAMHHEADAQQLRVWIPVELRGERVGTLYLRESLQALHQQLQRAILLVALMLGVAIVVASRALRFVQRRALSPLVELSRLAEQVASDQNYSRRARVHHPDEVGRLTERFNQLLRRAEAWQAELNRQLRAEQAAGQQFQRLAHEDSLTHLPNRLYFQSALQRRMAQARDQREGLALMFIDLDNFKLVNDGHGHEAGDAVLVEVSRRMSGVLRGSDVLCRLGGDEFALILPGRSAESVVSNLAQRLIAVVREPIVIEGVPVQVGATIGVASFPEDATDEAGLLGQADAAMYAAKRAGKNTFRKAGEVNSHEA</sequence>
<dbReference type="InterPro" id="IPR052163">
    <property type="entry name" value="DGC-Regulatory_Protein"/>
</dbReference>
<dbReference type="PROSITE" id="PS50885">
    <property type="entry name" value="HAMP"/>
    <property type="match status" value="1"/>
</dbReference>
<dbReference type="CDD" id="cd06225">
    <property type="entry name" value="HAMP"/>
    <property type="match status" value="1"/>
</dbReference>
<keyword evidence="6" id="KW-0808">Transferase</keyword>
<feature type="compositionally biased region" description="Basic and acidic residues" evidence="2">
    <location>
        <begin position="15"/>
        <end position="25"/>
    </location>
</feature>
<dbReference type="Pfam" id="PF00990">
    <property type="entry name" value="GGDEF"/>
    <property type="match status" value="1"/>
</dbReference>
<organism evidence="6 7">
    <name type="scientific">Roseateles subflavus</name>
    <dbReference type="NCBI Taxonomy" id="3053353"/>
    <lineage>
        <taxon>Bacteria</taxon>
        <taxon>Pseudomonadati</taxon>
        <taxon>Pseudomonadota</taxon>
        <taxon>Betaproteobacteria</taxon>
        <taxon>Burkholderiales</taxon>
        <taxon>Sphaerotilaceae</taxon>
        <taxon>Roseateles</taxon>
    </lineage>
</organism>
<feature type="transmembrane region" description="Helical" evidence="3">
    <location>
        <begin position="41"/>
        <end position="61"/>
    </location>
</feature>
<dbReference type="Proteomes" id="UP001238603">
    <property type="component" value="Unassembled WGS sequence"/>
</dbReference>
<gene>
    <name evidence="6" type="ORF">QRD43_16820</name>
</gene>
<evidence type="ECO:0000256" key="2">
    <source>
        <dbReference type="SAM" id="MobiDB-lite"/>
    </source>
</evidence>
<evidence type="ECO:0000256" key="1">
    <source>
        <dbReference type="SAM" id="Coils"/>
    </source>
</evidence>
<keyword evidence="3" id="KW-0812">Transmembrane</keyword>
<proteinExistence type="predicted"/>
<dbReference type="Pfam" id="PF17152">
    <property type="entry name" value="CHASE8"/>
    <property type="match status" value="1"/>
</dbReference>
<dbReference type="InterPro" id="IPR033417">
    <property type="entry name" value="CHASE8"/>
</dbReference>
<evidence type="ECO:0000259" key="5">
    <source>
        <dbReference type="PROSITE" id="PS50887"/>
    </source>
</evidence>
<dbReference type="SUPFAM" id="SSF158472">
    <property type="entry name" value="HAMP domain-like"/>
    <property type="match status" value="1"/>
</dbReference>
<name>A0ABT7LL29_9BURK</name>
<dbReference type="InterPro" id="IPR000160">
    <property type="entry name" value="GGDEF_dom"/>
</dbReference>
<dbReference type="SMART" id="SM00267">
    <property type="entry name" value="GGDEF"/>
    <property type="match status" value="1"/>
</dbReference>
<dbReference type="EC" id="2.7.7.65" evidence="6"/>
<keyword evidence="1" id="KW-0175">Coiled coil</keyword>
<keyword evidence="7" id="KW-1185">Reference proteome</keyword>
<feature type="domain" description="GGDEF" evidence="5">
    <location>
        <begin position="311"/>
        <end position="444"/>
    </location>
</feature>
<dbReference type="PANTHER" id="PTHR46663">
    <property type="entry name" value="DIGUANYLATE CYCLASE DGCT-RELATED"/>
    <property type="match status" value="1"/>
</dbReference>
<evidence type="ECO:0000313" key="7">
    <source>
        <dbReference type="Proteomes" id="UP001238603"/>
    </source>
</evidence>
<dbReference type="Gene3D" id="3.30.70.270">
    <property type="match status" value="1"/>
</dbReference>
<dbReference type="Gene3D" id="6.10.340.10">
    <property type="match status" value="1"/>
</dbReference>
<feature type="coiled-coil region" evidence="1">
    <location>
        <begin position="242"/>
        <end position="269"/>
    </location>
</feature>
<dbReference type="CDD" id="cd01949">
    <property type="entry name" value="GGDEF"/>
    <property type="match status" value="1"/>
</dbReference>
<comment type="caution">
    <text evidence="6">The sequence shown here is derived from an EMBL/GenBank/DDBJ whole genome shotgun (WGS) entry which is preliminary data.</text>
</comment>
<dbReference type="RefSeq" id="WP_285983662.1">
    <property type="nucleotide sequence ID" value="NZ_JASVDS010000005.1"/>
</dbReference>
<dbReference type="Pfam" id="PF00672">
    <property type="entry name" value="HAMP"/>
    <property type="match status" value="1"/>
</dbReference>
<keyword evidence="3" id="KW-0472">Membrane</keyword>
<dbReference type="GO" id="GO:0052621">
    <property type="term" value="F:diguanylate cyclase activity"/>
    <property type="evidence" value="ECO:0007669"/>
    <property type="project" value="UniProtKB-EC"/>
</dbReference>
<dbReference type="InterPro" id="IPR043128">
    <property type="entry name" value="Rev_trsase/Diguanyl_cyclase"/>
</dbReference>
<dbReference type="NCBIfam" id="TIGR00254">
    <property type="entry name" value="GGDEF"/>
    <property type="match status" value="1"/>
</dbReference>
<dbReference type="PANTHER" id="PTHR46663:SF2">
    <property type="entry name" value="GGDEF DOMAIN-CONTAINING PROTEIN"/>
    <property type="match status" value="1"/>
</dbReference>
<dbReference type="EMBL" id="JASVDS010000005">
    <property type="protein sequence ID" value="MDL5033578.1"/>
    <property type="molecule type" value="Genomic_DNA"/>
</dbReference>
<reference evidence="6 7" key="1">
    <citation type="submission" date="2023-06" db="EMBL/GenBank/DDBJ databases">
        <title>Pelomonas sp. APW6 16S ribosomal RNA gene genome sequencing and assembly.</title>
        <authorList>
            <person name="Woo H."/>
        </authorList>
    </citation>
    <scope>NUCLEOTIDE SEQUENCE [LARGE SCALE GENOMIC DNA]</scope>
    <source>
        <strain evidence="6 7">APW6</strain>
    </source>
</reference>
<evidence type="ECO:0000256" key="3">
    <source>
        <dbReference type="SAM" id="Phobius"/>
    </source>
</evidence>
<dbReference type="SUPFAM" id="SSF55073">
    <property type="entry name" value="Nucleotide cyclase"/>
    <property type="match status" value="1"/>
</dbReference>
<evidence type="ECO:0000313" key="6">
    <source>
        <dbReference type="EMBL" id="MDL5033578.1"/>
    </source>
</evidence>
<feature type="transmembrane region" description="Helical" evidence="3">
    <location>
        <begin position="184"/>
        <end position="203"/>
    </location>
</feature>